<evidence type="ECO:0000313" key="3">
    <source>
        <dbReference type="Proteomes" id="UP000437736"/>
    </source>
</evidence>
<gene>
    <name evidence="2" type="ORF">GHK86_12045</name>
</gene>
<sequence>MRTTVRLDDELYRQAKVRAARSGRTVASVIEDALRVGLQVAARAAGPSPRLPTFGARGPLPGVDLTSNAAVLAAMDDDAPVDAKR</sequence>
<organism evidence="2 3">
    <name type="scientific">Acidiferrimicrobium australe</name>
    <dbReference type="NCBI Taxonomy" id="2664430"/>
    <lineage>
        <taxon>Bacteria</taxon>
        <taxon>Bacillati</taxon>
        <taxon>Actinomycetota</taxon>
        <taxon>Acidimicrobiia</taxon>
        <taxon>Acidimicrobiales</taxon>
        <taxon>Acidimicrobiaceae</taxon>
        <taxon>Acidiferrimicrobium</taxon>
    </lineage>
</organism>
<dbReference type="Proteomes" id="UP000437736">
    <property type="component" value="Unassembled WGS sequence"/>
</dbReference>
<comment type="caution">
    <text evidence="2">The sequence shown here is derived from an EMBL/GenBank/DDBJ whole genome shotgun (WGS) entry which is preliminary data.</text>
</comment>
<proteinExistence type="predicted"/>
<protein>
    <submittedName>
        <fullName evidence="2">Ribbon-helix-helix protein, CopG family</fullName>
    </submittedName>
</protein>
<feature type="domain" description="Ribbon-helix-helix protein CopG" evidence="1">
    <location>
        <begin position="1"/>
        <end position="35"/>
    </location>
</feature>
<evidence type="ECO:0000259" key="1">
    <source>
        <dbReference type="Pfam" id="PF01402"/>
    </source>
</evidence>
<dbReference type="CDD" id="cd21631">
    <property type="entry name" value="RHH_CopG_NikR-like"/>
    <property type="match status" value="1"/>
</dbReference>
<dbReference type="Pfam" id="PF01402">
    <property type="entry name" value="RHH_1"/>
    <property type="match status" value="1"/>
</dbReference>
<accession>A0ABW9QVY1</accession>
<keyword evidence="3" id="KW-1185">Reference proteome</keyword>
<dbReference type="InterPro" id="IPR002145">
    <property type="entry name" value="CopG"/>
</dbReference>
<dbReference type="SUPFAM" id="SSF47598">
    <property type="entry name" value="Ribbon-helix-helix"/>
    <property type="match status" value="1"/>
</dbReference>
<evidence type="ECO:0000313" key="2">
    <source>
        <dbReference type="EMBL" id="MST33447.1"/>
    </source>
</evidence>
<dbReference type="EMBL" id="WJHE01000599">
    <property type="protein sequence ID" value="MST33447.1"/>
    <property type="molecule type" value="Genomic_DNA"/>
</dbReference>
<dbReference type="InterPro" id="IPR010985">
    <property type="entry name" value="Ribbon_hlx_hlx"/>
</dbReference>
<name>A0ABW9QVY1_9ACTN</name>
<reference evidence="2 3" key="1">
    <citation type="submission" date="2019-11" db="EMBL/GenBank/DDBJ databases">
        <title>Acidiferrimicrobium australis gen. nov., sp. nov., an acidophilic and obligately heterotrophic, member of the Actinobacteria that catalyses dissimilatory oxido- reduction of iron isolated from metal-rich acidic water in Chile.</title>
        <authorList>
            <person name="Gonzalez D."/>
            <person name="Huber K."/>
            <person name="Hedrich S."/>
            <person name="Rojas-Villalobos C."/>
            <person name="Quatrini R."/>
            <person name="Dinamarca M.A."/>
            <person name="Schwarz A."/>
            <person name="Canales C."/>
            <person name="Nancucheo I."/>
        </authorList>
    </citation>
    <scope>NUCLEOTIDE SEQUENCE [LARGE SCALE GENOMIC DNA]</scope>
    <source>
        <strain evidence="2 3">USS-CCA1</strain>
    </source>
</reference>